<accession>A0ABR4FSU7</accession>
<feature type="compositionally biased region" description="Low complexity" evidence="1">
    <location>
        <begin position="74"/>
        <end position="98"/>
    </location>
</feature>
<protein>
    <submittedName>
        <fullName evidence="2">Uncharacterized protein</fullName>
    </submittedName>
</protein>
<evidence type="ECO:0000256" key="1">
    <source>
        <dbReference type="SAM" id="MobiDB-lite"/>
    </source>
</evidence>
<sequence length="159" mass="16806">MSFTAQRLRLLRSPLARPQAITRPKITTTARRGYASAEPTPPEARRSNTTWLVITAALGIPAAYYLLQGNSTRGASSSGPQSGPGVSSGSPTTPPASQDQPASRKAPSDPNTMSSKQEGLDNADTSHPYVNEPGKSMKGEGETETVKLKGTVSTDRPQR</sequence>
<name>A0ABR4FSU7_9EURO</name>
<proteinExistence type="predicted"/>
<gene>
    <name evidence="2" type="ORF">BJX66DRAFT_312969</name>
</gene>
<keyword evidence="3" id="KW-1185">Reference proteome</keyword>
<evidence type="ECO:0000313" key="3">
    <source>
        <dbReference type="Proteomes" id="UP001610563"/>
    </source>
</evidence>
<dbReference type="EMBL" id="JBFTWV010000120">
    <property type="protein sequence ID" value="KAL2786336.1"/>
    <property type="molecule type" value="Genomic_DNA"/>
</dbReference>
<dbReference type="Proteomes" id="UP001610563">
    <property type="component" value="Unassembled WGS sequence"/>
</dbReference>
<comment type="caution">
    <text evidence="2">The sequence shown here is derived from an EMBL/GenBank/DDBJ whole genome shotgun (WGS) entry which is preliminary data.</text>
</comment>
<feature type="compositionally biased region" description="Basic and acidic residues" evidence="1">
    <location>
        <begin position="135"/>
        <end position="147"/>
    </location>
</feature>
<feature type="region of interest" description="Disordered" evidence="1">
    <location>
        <begin position="70"/>
        <end position="159"/>
    </location>
</feature>
<evidence type="ECO:0000313" key="2">
    <source>
        <dbReference type="EMBL" id="KAL2786336.1"/>
    </source>
</evidence>
<reference evidence="2 3" key="1">
    <citation type="submission" date="2024-07" db="EMBL/GenBank/DDBJ databases">
        <title>Section-level genome sequencing and comparative genomics of Aspergillus sections Usti and Cavernicolus.</title>
        <authorList>
            <consortium name="Lawrence Berkeley National Laboratory"/>
            <person name="Nybo J.L."/>
            <person name="Vesth T.C."/>
            <person name="Theobald S."/>
            <person name="Frisvad J.C."/>
            <person name="Larsen T.O."/>
            <person name="Kjaerboelling I."/>
            <person name="Rothschild-Mancinelli K."/>
            <person name="Lyhne E.K."/>
            <person name="Kogle M.E."/>
            <person name="Barry K."/>
            <person name="Clum A."/>
            <person name="Na H."/>
            <person name="Ledsgaard L."/>
            <person name="Lin J."/>
            <person name="Lipzen A."/>
            <person name="Kuo A."/>
            <person name="Riley R."/>
            <person name="Mondo S."/>
            <person name="Labutti K."/>
            <person name="Haridas S."/>
            <person name="Pangalinan J."/>
            <person name="Salamov A.A."/>
            <person name="Simmons B.A."/>
            <person name="Magnuson J.K."/>
            <person name="Chen J."/>
            <person name="Drula E."/>
            <person name="Henrissat B."/>
            <person name="Wiebenga A."/>
            <person name="Lubbers R.J."/>
            <person name="Gomes A.C."/>
            <person name="Makela M.R."/>
            <person name="Stajich J."/>
            <person name="Grigoriev I.V."/>
            <person name="Mortensen U.H."/>
            <person name="De Vries R.P."/>
            <person name="Baker S.E."/>
            <person name="Andersen M.R."/>
        </authorList>
    </citation>
    <scope>NUCLEOTIDE SEQUENCE [LARGE SCALE GENOMIC DNA]</scope>
    <source>
        <strain evidence="2 3">CBS 209.92</strain>
    </source>
</reference>
<feature type="region of interest" description="Disordered" evidence="1">
    <location>
        <begin position="14"/>
        <end position="46"/>
    </location>
</feature>
<organism evidence="2 3">
    <name type="scientific">Aspergillus keveii</name>
    <dbReference type="NCBI Taxonomy" id="714993"/>
    <lineage>
        <taxon>Eukaryota</taxon>
        <taxon>Fungi</taxon>
        <taxon>Dikarya</taxon>
        <taxon>Ascomycota</taxon>
        <taxon>Pezizomycotina</taxon>
        <taxon>Eurotiomycetes</taxon>
        <taxon>Eurotiomycetidae</taxon>
        <taxon>Eurotiales</taxon>
        <taxon>Aspergillaceae</taxon>
        <taxon>Aspergillus</taxon>
        <taxon>Aspergillus subgen. Nidulantes</taxon>
    </lineage>
</organism>